<comment type="subcellular location">
    <subcellularLocation>
        <location evidence="1">Cell membrane</location>
        <topology evidence="1">Multi-pass membrane protein</topology>
    </subcellularLocation>
</comment>
<dbReference type="EMBL" id="JBBLZC010000019">
    <property type="protein sequence ID" value="MEK0084899.1"/>
    <property type="molecule type" value="Genomic_DNA"/>
</dbReference>
<dbReference type="Pfam" id="PF09678">
    <property type="entry name" value="Caa3_CtaG"/>
    <property type="match status" value="1"/>
</dbReference>
<keyword evidence="2" id="KW-1003">Cell membrane</keyword>
<evidence type="ECO:0000256" key="1">
    <source>
        <dbReference type="ARBA" id="ARBA00004651"/>
    </source>
</evidence>
<evidence type="ECO:0000256" key="6">
    <source>
        <dbReference type="SAM" id="Phobius"/>
    </source>
</evidence>
<feature type="transmembrane region" description="Helical" evidence="6">
    <location>
        <begin position="37"/>
        <end position="59"/>
    </location>
</feature>
<accession>A0ABU8XX19</accession>
<keyword evidence="8" id="KW-1185">Reference proteome</keyword>
<gene>
    <name evidence="7" type="ORF">U1T56_17235</name>
</gene>
<keyword evidence="5 6" id="KW-0472">Membrane</keyword>
<evidence type="ECO:0000313" key="7">
    <source>
        <dbReference type="EMBL" id="MEK0084899.1"/>
    </source>
</evidence>
<keyword evidence="4 6" id="KW-1133">Transmembrane helix</keyword>
<dbReference type="Proteomes" id="UP001375743">
    <property type="component" value="Unassembled WGS sequence"/>
</dbReference>
<comment type="caution">
    <text evidence="7">The sequence shown here is derived from an EMBL/GenBank/DDBJ whole genome shotgun (WGS) entry which is preliminary data.</text>
</comment>
<protein>
    <submittedName>
        <fullName evidence="7">Cytochrome c oxidase assembly protein</fullName>
    </submittedName>
</protein>
<evidence type="ECO:0000313" key="8">
    <source>
        <dbReference type="Proteomes" id="UP001375743"/>
    </source>
</evidence>
<feature type="transmembrane region" description="Helical" evidence="6">
    <location>
        <begin position="106"/>
        <end position="123"/>
    </location>
</feature>
<keyword evidence="3 6" id="KW-0812">Transmembrane</keyword>
<organism evidence="7 8">
    <name type="scientific">Benzoatithermus flavus</name>
    <dbReference type="NCBI Taxonomy" id="3108223"/>
    <lineage>
        <taxon>Bacteria</taxon>
        <taxon>Pseudomonadati</taxon>
        <taxon>Pseudomonadota</taxon>
        <taxon>Alphaproteobacteria</taxon>
        <taxon>Geminicoccales</taxon>
        <taxon>Geminicoccaceae</taxon>
        <taxon>Benzoatithermus</taxon>
    </lineage>
</organism>
<feature type="transmembrane region" description="Helical" evidence="6">
    <location>
        <begin position="135"/>
        <end position="156"/>
    </location>
</feature>
<evidence type="ECO:0000256" key="3">
    <source>
        <dbReference type="ARBA" id="ARBA00022692"/>
    </source>
</evidence>
<dbReference type="RefSeq" id="WP_418160745.1">
    <property type="nucleotide sequence ID" value="NZ_JBBLZC010000019.1"/>
</dbReference>
<evidence type="ECO:0000256" key="5">
    <source>
        <dbReference type="ARBA" id="ARBA00023136"/>
    </source>
</evidence>
<dbReference type="InterPro" id="IPR019108">
    <property type="entry name" value="Caa3_assmbl_CtaG-rel"/>
</dbReference>
<proteinExistence type="predicted"/>
<evidence type="ECO:0000256" key="2">
    <source>
        <dbReference type="ARBA" id="ARBA00022475"/>
    </source>
</evidence>
<reference evidence="7 8" key="1">
    <citation type="submission" date="2024-01" db="EMBL/GenBank/DDBJ databases">
        <title>Multi-omics insights into the function and evolution of sodium benzoate biodegradation pathways in Benzoatithermus flavus gen. nov., sp. nov. from hot spring.</title>
        <authorList>
            <person name="Hu C.-J."/>
            <person name="Li W.-J."/>
        </authorList>
    </citation>
    <scope>NUCLEOTIDE SEQUENCE [LARGE SCALE GENOMIC DNA]</scope>
    <source>
        <strain evidence="7 8">SYSU G07066</strain>
    </source>
</reference>
<evidence type="ECO:0000256" key="4">
    <source>
        <dbReference type="ARBA" id="ARBA00022989"/>
    </source>
</evidence>
<sequence>MSGMRTVLLLLSGLAALAAAWMPLVDTLLPGPFTAHMASHMLVVAVAAPLLAAALARTIPRLGLRLAAWCPPVPASLLELLVVWGWHAPALHEAARMDGAVRLAEQASFFVAGFWLWATTLARDPSGRLARGPEGILALLLTATHMTLLGVLLALAPRPLFAHDHGSPAGPVLLADQELGGVVMLTMGGIAYLAGGLVLLAELLRAPPERGFERREQREGRCA</sequence>
<feature type="transmembrane region" description="Helical" evidence="6">
    <location>
        <begin position="182"/>
        <end position="204"/>
    </location>
</feature>
<name>A0ABU8XX19_9PROT</name>
<feature type="transmembrane region" description="Helical" evidence="6">
    <location>
        <begin position="66"/>
        <end position="86"/>
    </location>
</feature>